<feature type="chain" id="PRO_5042090280" evidence="2">
    <location>
        <begin position="27"/>
        <end position="124"/>
    </location>
</feature>
<name>A0AAE1GTN3_9NEOP</name>
<evidence type="ECO:0000313" key="3">
    <source>
        <dbReference type="EMBL" id="KAK3908723.1"/>
    </source>
</evidence>
<evidence type="ECO:0000256" key="2">
    <source>
        <dbReference type="SAM" id="SignalP"/>
    </source>
</evidence>
<dbReference type="EMBL" id="JAHWGI010000070">
    <property type="protein sequence ID" value="KAK3908723.1"/>
    <property type="molecule type" value="Genomic_DNA"/>
</dbReference>
<evidence type="ECO:0000256" key="1">
    <source>
        <dbReference type="SAM" id="MobiDB-lite"/>
    </source>
</evidence>
<feature type="signal peptide" evidence="2">
    <location>
        <begin position="1"/>
        <end position="26"/>
    </location>
</feature>
<accession>A0AAE1GTN3</accession>
<dbReference type="Proteomes" id="UP001219518">
    <property type="component" value="Unassembled WGS sequence"/>
</dbReference>
<reference evidence="3" key="2">
    <citation type="journal article" date="2023" name="BMC Genomics">
        <title>Pest status, molecular evolution, and epigenetic factors derived from the genome assembly of Frankliniella fusca, a thysanopteran phytovirus vector.</title>
        <authorList>
            <person name="Catto M.A."/>
            <person name="Labadie P.E."/>
            <person name="Jacobson A.L."/>
            <person name="Kennedy G.G."/>
            <person name="Srinivasan R."/>
            <person name="Hunt B.G."/>
        </authorList>
    </citation>
    <scope>NUCLEOTIDE SEQUENCE</scope>
    <source>
        <strain evidence="3">PL_HMW_Pooled</strain>
    </source>
</reference>
<evidence type="ECO:0000313" key="4">
    <source>
        <dbReference type="Proteomes" id="UP001219518"/>
    </source>
</evidence>
<reference evidence="3" key="1">
    <citation type="submission" date="2021-07" db="EMBL/GenBank/DDBJ databases">
        <authorList>
            <person name="Catto M.A."/>
            <person name="Jacobson A."/>
            <person name="Kennedy G."/>
            <person name="Labadie P."/>
            <person name="Hunt B.G."/>
            <person name="Srinivasan R."/>
        </authorList>
    </citation>
    <scope>NUCLEOTIDE SEQUENCE</scope>
    <source>
        <strain evidence="3">PL_HMW_Pooled</strain>
        <tissue evidence="3">Head</tissue>
    </source>
</reference>
<comment type="caution">
    <text evidence="3">The sequence shown here is derived from an EMBL/GenBank/DDBJ whole genome shotgun (WGS) entry which is preliminary data.</text>
</comment>
<keyword evidence="2" id="KW-0732">Signal</keyword>
<sequence length="124" mass="12311">MTLSSVAATLATLAALAVLLVPPAAPRPAQHDVALLKGHAADGLGLGMGMGGMGFGRPALALPYLGQDDDDLPIIGKRAVAARLGPGGGAGGAVANLVARQDLGSQDSADYGSNYDEFPVSECE</sequence>
<dbReference type="AlphaFoldDB" id="A0AAE1GTN3"/>
<gene>
    <name evidence="3" type="ORF">KUF71_000607</name>
</gene>
<proteinExistence type="predicted"/>
<organism evidence="3 4">
    <name type="scientific">Frankliniella fusca</name>
    <dbReference type="NCBI Taxonomy" id="407009"/>
    <lineage>
        <taxon>Eukaryota</taxon>
        <taxon>Metazoa</taxon>
        <taxon>Ecdysozoa</taxon>
        <taxon>Arthropoda</taxon>
        <taxon>Hexapoda</taxon>
        <taxon>Insecta</taxon>
        <taxon>Pterygota</taxon>
        <taxon>Neoptera</taxon>
        <taxon>Paraneoptera</taxon>
        <taxon>Thysanoptera</taxon>
        <taxon>Terebrantia</taxon>
        <taxon>Thripoidea</taxon>
        <taxon>Thripidae</taxon>
        <taxon>Frankliniella</taxon>
    </lineage>
</organism>
<feature type="region of interest" description="Disordered" evidence="1">
    <location>
        <begin position="105"/>
        <end position="124"/>
    </location>
</feature>
<protein>
    <submittedName>
        <fullName evidence="3">Mediator of RNA polymerase II transcription subunit 16</fullName>
    </submittedName>
</protein>
<keyword evidence="4" id="KW-1185">Reference proteome</keyword>